<feature type="transmembrane region" description="Helical" evidence="1">
    <location>
        <begin position="65"/>
        <end position="84"/>
    </location>
</feature>
<name>A0A2H0W2E1_9BACT</name>
<feature type="transmembrane region" description="Helical" evidence="1">
    <location>
        <begin position="488"/>
        <end position="508"/>
    </location>
</feature>
<feature type="transmembrane region" description="Helical" evidence="1">
    <location>
        <begin position="355"/>
        <end position="380"/>
    </location>
</feature>
<sequence>MVKIIFLLKYFFITAAIPLLLILNLFVWRSLSLGIICTTIYLLFYGRTAGLVLFPKEPKLFQKTVGLLILLTGISSVGAIVYYFYELNDLVIALLIVIAPLMLLKPILQEKSLLKFKNYSRSLDISQWRLVISWTNILVYLLTFTYLIFAAFAFYTLWKFQSDAALRSPWWVVPDYFFVIYFIASFILLTILLKQRHIGKGLILTIIHSALSLSVALVIYKLGYGFDPIIHQATEKQIWQSGAVSPKPLYYLGQYSLVVILSKLTRLSVISLDKFLVITMASVYLPITIFFAFRRIIHAKLSALPLSLLWLLIPFGVFIVTTPQALANVLTLVTIFLALVYAHNPSRKQLLGLSILVLASLTAHPISGIPIAIFYVLLFIAVNYQAHKKLSALVLAEIAIIASLIMPAIFILNSWLNKNLQLTINYEFLKKPWEVLINLNPSVYFKNNFNLILDIVYWYGNNIKWIMLALGLTGVVLAIRLKRYKIANIYFLTFIVLIVNYFLLTTFVSFDYLIEYERFNFQIRLLEIAFYFLWPLIFYALYALLAKTMQGAMAQKLAVITLLSLFMTGSLYLSYPRDDEYHLDRGYNITQSDVLAARYINEDGRGQRYIVLANQMNSAAALREFGFKQYYRDVNNPQREYFYYPIPTGDPLYQFYLDMVYERPDKKTAVQAMDIVGVDAAYLVVNKYWDKFDEIVENAKLESDSWQNLNNGQIYIFKYTR</sequence>
<feature type="transmembrane region" description="Helical" evidence="1">
    <location>
        <begin position="90"/>
        <end position="108"/>
    </location>
</feature>
<dbReference type="Proteomes" id="UP000230935">
    <property type="component" value="Unassembled WGS sequence"/>
</dbReference>
<accession>A0A2H0W2E1</accession>
<protein>
    <recommendedName>
        <fullName evidence="4">Glycosyltransferase RgtA/B/C/D-like domain-containing protein</fullName>
    </recommendedName>
</protein>
<feature type="transmembrane region" description="Helical" evidence="1">
    <location>
        <begin position="557"/>
        <end position="575"/>
    </location>
</feature>
<feature type="transmembrane region" description="Helical" evidence="1">
    <location>
        <begin position="528"/>
        <end position="545"/>
    </location>
</feature>
<feature type="transmembrane region" description="Helical" evidence="1">
    <location>
        <begin position="7"/>
        <end position="27"/>
    </location>
</feature>
<proteinExistence type="predicted"/>
<feature type="transmembrane region" description="Helical" evidence="1">
    <location>
        <begin position="33"/>
        <end position="53"/>
    </location>
</feature>
<feature type="transmembrane region" description="Helical" evidence="1">
    <location>
        <begin position="325"/>
        <end position="343"/>
    </location>
</feature>
<feature type="transmembrane region" description="Helical" evidence="1">
    <location>
        <begin position="392"/>
        <end position="412"/>
    </location>
</feature>
<keyword evidence="1" id="KW-0812">Transmembrane</keyword>
<organism evidence="2 3">
    <name type="scientific">Candidatus Buchananbacteria bacterium CG10_big_fil_rev_8_21_14_0_10_42_9</name>
    <dbReference type="NCBI Taxonomy" id="1974526"/>
    <lineage>
        <taxon>Bacteria</taxon>
        <taxon>Candidatus Buchananiibacteriota</taxon>
    </lineage>
</organism>
<comment type="caution">
    <text evidence="2">The sequence shown here is derived from an EMBL/GenBank/DDBJ whole genome shotgun (WGS) entry which is preliminary data.</text>
</comment>
<keyword evidence="1" id="KW-1133">Transmembrane helix</keyword>
<feature type="transmembrane region" description="Helical" evidence="1">
    <location>
        <begin position="128"/>
        <end position="156"/>
    </location>
</feature>
<evidence type="ECO:0000313" key="3">
    <source>
        <dbReference type="Proteomes" id="UP000230935"/>
    </source>
</evidence>
<evidence type="ECO:0008006" key="4">
    <source>
        <dbReference type="Google" id="ProtNLM"/>
    </source>
</evidence>
<reference evidence="3" key="1">
    <citation type="submission" date="2017-09" db="EMBL/GenBank/DDBJ databases">
        <title>Depth-based differentiation of microbial function through sediment-hosted aquifers and enrichment of novel symbionts in the deep terrestrial subsurface.</title>
        <authorList>
            <person name="Probst A.J."/>
            <person name="Ladd B."/>
            <person name="Jarett J.K."/>
            <person name="Geller-Mcgrath D.E."/>
            <person name="Sieber C.M.K."/>
            <person name="Emerson J.B."/>
            <person name="Anantharaman K."/>
            <person name="Thomas B.C."/>
            <person name="Malmstrom R."/>
            <person name="Stieglmeier M."/>
            <person name="Klingl A."/>
            <person name="Woyke T."/>
            <person name="Ryan C.M."/>
            <person name="Banfield J.F."/>
        </authorList>
    </citation>
    <scope>NUCLEOTIDE SEQUENCE [LARGE SCALE GENOMIC DNA]</scope>
</reference>
<feature type="transmembrane region" description="Helical" evidence="1">
    <location>
        <begin position="276"/>
        <end position="297"/>
    </location>
</feature>
<evidence type="ECO:0000313" key="2">
    <source>
        <dbReference type="EMBL" id="PIS05545.1"/>
    </source>
</evidence>
<keyword evidence="1" id="KW-0472">Membrane</keyword>
<feature type="transmembrane region" description="Helical" evidence="1">
    <location>
        <begin position="176"/>
        <end position="194"/>
    </location>
</feature>
<feature type="transmembrane region" description="Helical" evidence="1">
    <location>
        <begin position="201"/>
        <end position="220"/>
    </location>
</feature>
<dbReference type="AlphaFoldDB" id="A0A2H0W2E1"/>
<feature type="transmembrane region" description="Helical" evidence="1">
    <location>
        <begin position="463"/>
        <end position="481"/>
    </location>
</feature>
<evidence type="ECO:0000256" key="1">
    <source>
        <dbReference type="SAM" id="Phobius"/>
    </source>
</evidence>
<dbReference type="EMBL" id="PEZZ01000004">
    <property type="protein sequence ID" value="PIS05545.1"/>
    <property type="molecule type" value="Genomic_DNA"/>
</dbReference>
<gene>
    <name evidence="2" type="ORF">COT81_00840</name>
</gene>